<evidence type="ECO:0000256" key="2">
    <source>
        <dbReference type="ARBA" id="ARBA00022475"/>
    </source>
</evidence>
<proteinExistence type="predicted"/>
<comment type="caution">
    <text evidence="7">The sequence shown here is derived from an EMBL/GenBank/DDBJ whole genome shotgun (WGS) entry which is preliminary data.</text>
</comment>
<keyword evidence="3 6" id="KW-0812">Transmembrane</keyword>
<dbReference type="EMBL" id="JAMZFT010000002">
    <property type="protein sequence ID" value="MCP1336912.1"/>
    <property type="molecule type" value="Genomic_DNA"/>
</dbReference>
<feature type="transmembrane region" description="Helical" evidence="6">
    <location>
        <begin position="351"/>
        <end position="372"/>
    </location>
</feature>
<dbReference type="GO" id="GO:0022857">
    <property type="term" value="F:transmembrane transporter activity"/>
    <property type="evidence" value="ECO:0007669"/>
    <property type="project" value="InterPro"/>
</dbReference>
<feature type="transmembrane region" description="Helical" evidence="6">
    <location>
        <begin position="51"/>
        <end position="71"/>
    </location>
</feature>
<name>A0A9J6PGG1_9PROT</name>
<feature type="transmembrane region" description="Helical" evidence="6">
    <location>
        <begin position="230"/>
        <end position="252"/>
    </location>
</feature>
<feature type="transmembrane region" description="Helical" evidence="6">
    <location>
        <begin position="278"/>
        <end position="304"/>
    </location>
</feature>
<dbReference type="InterPro" id="IPR002293">
    <property type="entry name" value="AA/rel_permease1"/>
</dbReference>
<evidence type="ECO:0000256" key="4">
    <source>
        <dbReference type="ARBA" id="ARBA00022989"/>
    </source>
</evidence>
<dbReference type="Gene3D" id="1.20.1740.10">
    <property type="entry name" value="Amino acid/polyamine transporter I"/>
    <property type="match status" value="1"/>
</dbReference>
<keyword evidence="2" id="KW-1003">Cell membrane</keyword>
<evidence type="ECO:0000256" key="3">
    <source>
        <dbReference type="ARBA" id="ARBA00022692"/>
    </source>
</evidence>
<feature type="transmembrane region" description="Helical" evidence="6">
    <location>
        <begin position="12"/>
        <end position="39"/>
    </location>
</feature>
<evidence type="ECO:0000256" key="5">
    <source>
        <dbReference type="ARBA" id="ARBA00023136"/>
    </source>
</evidence>
<dbReference type="PANTHER" id="PTHR42770:SF7">
    <property type="entry name" value="MEMBRANE PROTEIN"/>
    <property type="match status" value="1"/>
</dbReference>
<accession>A0A9J6PGG1</accession>
<dbReference type="PIRSF" id="PIRSF006060">
    <property type="entry name" value="AA_transporter"/>
    <property type="match status" value="1"/>
</dbReference>
<evidence type="ECO:0000313" key="7">
    <source>
        <dbReference type="EMBL" id="MCP1336912.1"/>
    </source>
</evidence>
<dbReference type="Proteomes" id="UP001055804">
    <property type="component" value="Unassembled WGS sequence"/>
</dbReference>
<feature type="transmembrane region" description="Helical" evidence="6">
    <location>
        <begin position="384"/>
        <end position="405"/>
    </location>
</feature>
<feature type="transmembrane region" description="Helical" evidence="6">
    <location>
        <begin position="187"/>
        <end position="210"/>
    </location>
</feature>
<gene>
    <name evidence="7" type="ORF">NJQ99_10870</name>
</gene>
<comment type="subcellular location">
    <subcellularLocation>
        <location evidence="1">Cell membrane</location>
        <topology evidence="1">Multi-pass membrane protein</topology>
    </subcellularLocation>
</comment>
<feature type="transmembrane region" description="Helical" evidence="6">
    <location>
        <begin position="325"/>
        <end position="345"/>
    </location>
</feature>
<dbReference type="Pfam" id="PF13520">
    <property type="entry name" value="AA_permease_2"/>
    <property type="match status" value="1"/>
</dbReference>
<dbReference type="GO" id="GO:0005886">
    <property type="term" value="C:plasma membrane"/>
    <property type="evidence" value="ECO:0007669"/>
    <property type="project" value="UniProtKB-SubCell"/>
</dbReference>
<sequence length="408" mass="41395">MSGQTGQGERTLLRVLGLPVLILYGVGVTVGAGIFVLIGTVVDLAGPRAPVAFLIAAGIAGVTAVSYATLARGFPRAAGASLYVKAAFGPRAGLPAGLGVALTGVVSSATITLGFTGYLAEIVAVPQALAVVGTLVLIGLLVQRGVKESVGAAALLTLVEIGILVVLIVAGFPVLASPDPWAGAFGFAGPLPVAGILTAAVLAFFAFIGFEDIVNMAEETVDPDRVMGRAILGTLVLTSALYLALALIAAGAPDPKAVAQSGAPLSTLWTQLTGLSSAWLSTLALIAVINGVIVQVIMASRLLYGMAREEMMPPVLGRLGARRTPIVAIWVVVAVIAVLALAFPLASLARATTTVTLIVFAGVNLSLVVLGTREGSGPMHRRRWIGGLGVLLCAGLAAREILVLLRVL</sequence>
<feature type="transmembrane region" description="Helical" evidence="6">
    <location>
        <begin position="122"/>
        <end position="142"/>
    </location>
</feature>
<reference evidence="7" key="1">
    <citation type="submission" date="2022-06" db="EMBL/GenBank/DDBJ databases">
        <title>Isolation and Genomics of Futiania mangrovii gen. nov., sp. nov., a Rare and Metabolically-versatile member in the Class Alphaproteobacteria.</title>
        <authorList>
            <person name="Liu L."/>
            <person name="Huang W.-C."/>
            <person name="Pan J."/>
            <person name="Li J."/>
            <person name="Huang Y."/>
            <person name="Du H."/>
            <person name="Liu Y."/>
            <person name="Li M."/>
        </authorList>
    </citation>
    <scope>NUCLEOTIDE SEQUENCE</scope>
    <source>
        <strain evidence="7">FT118</strain>
    </source>
</reference>
<dbReference type="InterPro" id="IPR050367">
    <property type="entry name" value="APC_superfamily"/>
</dbReference>
<keyword evidence="8" id="KW-1185">Reference proteome</keyword>
<dbReference type="AlphaFoldDB" id="A0A9J6PGG1"/>
<evidence type="ECO:0000256" key="6">
    <source>
        <dbReference type="SAM" id="Phobius"/>
    </source>
</evidence>
<keyword evidence="4 6" id="KW-1133">Transmembrane helix</keyword>
<protein>
    <submittedName>
        <fullName evidence="7">APC family permease</fullName>
    </submittedName>
</protein>
<feature type="transmembrane region" description="Helical" evidence="6">
    <location>
        <begin position="92"/>
        <end position="116"/>
    </location>
</feature>
<evidence type="ECO:0000313" key="8">
    <source>
        <dbReference type="Proteomes" id="UP001055804"/>
    </source>
</evidence>
<dbReference type="RefSeq" id="WP_269332854.1">
    <property type="nucleotide sequence ID" value="NZ_JAMZFT010000002.1"/>
</dbReference>
<dbReference type="PANTHER" id="PTHR42770">
    <property type="entry name" value="AMINO ACID TRANSPORTER-RELATED"/>
    <property type="match status" value="1"/>
</dbReference>
<feature type="transmembrane region" description="Helical" evidence="6">
    <location>
        <begin position="154"/>
        <end position="175"/>
    </location>
</feature>
<evidence type="ECO:0000256" key="1">
    <source>
        <dbReference type="ARBA" id="ARBA00004651"/>
    </source>
</evidence>
<organism evidence="7 8">
    <name type="scientific">Futiania mangrovi</name>
    <dbReference type="NCBI Taxonomy" id="2959716"/>
    <lineage>
        <taxon>Bacteria</taxon>
        <taxon>Pseudomonadati</taxon>
        <taxon>Pseudomonadota</taxon>
        <taxon>Alphaproteobacteria</taxon>
        <taxon>Futianiales</taxon>
        <taxon>Futianiaceae</taxon>
        <taxon>Futiania</taxon>
    </lineage>
</organism>
<keyword evidence="5 6" id="KW-0472">Membrane</keyword>